<protein>
    <submittedName>
        <fullName evidence="1">Rpn family recombination-promoting nuclease/putative transposase</fullName>
    </submittedName>
</protein>
<dbReference type="RefSeq" id="WP_118202255.1">
    <property type="nucleotide sequence ID" value="NZ_QRHP01000001.1"/>
</dbReference>
<dbReference type="InterPro" id="IPR010106">
    <property type="entry name" value="RpnA"/>
</dbReference>
<dbReference type="PANTHER" id="PTHR41317">
    <property type="entry name" value="PD-(D_E)XK NUCLEASE FAMILY TRANSPOSASE"/>
    <property type="match status" value="1"/>
</dbReference>
<organism evidence="1 2">
    <name type="scientific">Roseburia inulinivorans</name>
    <dbReference type="NCBI Taxonomy" id="360807"/>
    <lineage>
        <taxon>Bacteria</taxon>
        <taxon>Bacillati</taxon>
        <taxon>Bacillota</taxon>
        <taxon>Clostridia</taxon>
        <taxon>Lachnospirales</taxon>
        <taxon>Lachnospiraceae</taxon>
        <taxon>Roseburia</taxon>
    </lineage>
</organism>
<dbReference type="PANTHER" id="PTHR41317:SF1">
    <property type="entry name" value="PD-(D_E)XK NUCLEASE FAMILY TRANSPOSASE"/>
    <property type="match status" value="1"/>
</dbReference>
<evidence type="ECO:0000313" key="1">
    <source>
        <dbReference type="EMBL" id="RHF87602.1"/>
    </source>
</evidence>
<dbReference type="Proteomes" id="UP000283701">
    <property type="component" value="Unassembled WGS sequence"/>
</dbReference>
<evidence type="ECO:0000313" key="2">
    <source>
        <dbReference type="Proteomes" id="UP000283701"/>
    </source>
</evidence>
<accession>A0A3R6H5V1</accession>
<dbReference type="NCBIfam" id="TIGR01784">
    <property type="entry name" value="T_den_put_tspse"/>
    <property type="match status" value="1"/>
</dbReference>
<dbReference type="EMBL" id="QRHP01000001">
    <property type="protein sequence ID" value="RHF87602.1"/>
    <property type="molecule type" value="Genomic_DNA"/>
</dbReference>
<sequence length="264" mass="30765">MNKYEELSFTDDFMFCKVLTTNPELCHELLELIIGKKVGAFARLDQQKPIEITADGKGVRFDVYSEDDQNVVYDCEMQTKDNSNLPKRARYYQGMIDLNLIERGADYSELKKSYIIFICPFDEFKAGLHKYTFKTCCKELPEITLEDEVTKIFLCAGGDADDVSPEMKEFLEWMVSGRQGKTELVRKLDDAVQKARNHEEWRLEYMTLLMRDNKMREEGREEGRENEIFLSVQEGDYNPKRGAEKLGITEDEFIKRMNAAGYKI</sequence>
<gene>
    <name evidence="1" type="ORF">DW654_02315</name>
</gene>
<reference evidence="1 2" key="1">
    <citation type="submission" date="2018-08" db="EMBL/GenBank/DDBJ databases">
        <title>A genome reference for cultivated species of the human gut microbiota.</title>
        <authorList>
            <person name="Zou Y."/>
            <person name="Xue W."/>
            <person name="Luo G."/>
        </authorList>
    </citation>
    <scope>NUCLEOTIDE SEQUENCE [LARGE SCALE GENOMIC DNA]</scope>
    <source>
        <strain evidence="1 2">AM23-23AC</strain>
    </source>
</reference>
<dbReference type="AlphaFoldDB" id="A0A3R6H5V1"/>
<name>A0A3R6H5V1_9FIRM</name>
<dbReference type="Pfam" id="PF12784">
    <property type="entry name" value="PDDEXK_2"/>
    <property type="match status" value="1"/>
</dbReference>
<comment type="caution">
    <text evidence="1">The sequence shown here is derived from an EMBL/GenBank/DDBJ whole genome shotgun (WGS) entry which is preliminary data.</text>
</comment>
<proteinExistence type="predicted"/>